<keyword evidence="5" id="KW-1185">Reference proteome</keyword>
<reference evidence="4 5" key="1">
    <citation type="submission" date="2023-03" db="EMBL/GenBank/DDBJ databases">
        <title>Draft genome sequence of Thalassotalea insulae KCTC 62186T.</title>
        <authorList>
            <person name="Sawabe T."/>
        </authorList>
    </citation>
    <scope>NUCLEOTIDE SEQUENCE [LARGE SCALE GENOMIC DNA]</scope>
    <source>
        <strain evidence="4 5">KCTC 62186</strain>
    </source>
</reference>
<dbReference type="InterPro" id="IPR000566">
    <property type="entry name" value="Lipocln_cytosolic_FA-bd_dom"/>
</dbReference>
<dbReference type="Gene3D" id="2.40.128.20">
    <property type="match status" value="1"/>
</dbReference>
<dbReference type="EMBL" id="BSST01000001">
    <property type="protein sequence ID" value="GLX79458.1"/>
    <property type="molecule type" value="Genomic_DNA"/>
</dbReference>
<comment type="subunit">
    <text evidence="2">Homodimer.</text>
</comment>
<dbReference type="InterPro" id="IPR012674">
    <property type="entry name" value="Calycin"/>
</dbReference>
<dbReference type="InterPro" id="IPR047202">
    <property type="entry name" value="Lipocalin_Blc-like_dom"/>
</dbReference>
<comment type="subcellular location">
    <subcellularLocation>
        <location evidence="2">Cell outer membrane</location>
    </subcellularLocation>
</comment>
<comment type="caution">
    <text evidence="4">The sequence shown here is derived from an EMBL/GenBank/DDBJ whole genome shotgun (WGS) entry which is preliminary data.</text>
</comment>
<organism evidence="4 5">
    <name type="scientific">Thalassotalea insulae</name>
    <dbReference type="NCBI Taxonomy" id="2056778"/>
    <lineage>
        <taxon>Bacteria</taxon>
        <taxon>Pseudomonadati</taxon>
        <taxon>Pseudomonadota</taxon>
        <taxon>Gammaproteobacteria</taxon>
        <taxon>Alteromonadales</taxon>
        <taxon>Colwelliaceae</taxon>
        <taxon>Thalassotalea</taxon>
    </lineage>
</organism>
<accession>A0ABQ6GU46</accession>
<dbReference type="Pfam" id="PF08212">
    <property type="entry name" value="Lipocalin_2"/>
    <property type="match status" value="1"/>
</dbReference>
<dbReference type="PROSITE" id="PS00213">
    <property type="entry name" value="LIPOCALIN"/>
    <property type="match status" value="1"/>
</dbReference>
<sequence length="171" mass="19657">MRKALQFIVLLSLSGCLGMPQTIEPVRDFKLNDYLGQWYEIARLDHSFERGLSQVTAEYTLREDGGISVLNRGYATETKEWKEAEGKAYFVESPNVGYLKVSFFGPFYGSYVIFELEKENYEYAFVSGPNNGYLWLLSRSPKVNASIIVKFEQLAEQNGFDVEQLIYVDQK</sequence>
<dbReference type="PANTHER" id="PTHR10612">
    <property type="entry name" value="APOLIPOPROTEIN D"/>
    <property type="match status" value="1"/>
</dbReference>
<keyword evidence="2" id="KW-0472">Membrane</keyword>
<evidence type="ECO:0000259" key="3">
    <source>
        <dbReference type="Pfam" id="PF08212"/>
    </source>
</evidence>
<protein>
    <recommendedName>
        <fullName evidence="2">Outer membrane lipoprotein Blc</fullName>
    </recommendedName>
</protein>
<dbReference type="InterPro" id="IPR022271">
    <property type="entry name" value="Lipocalin_ApoD"/>
</dbReference>
<keyword evidence="2" id="KW-0998">Cell outer membrane</keyword>
<name>A0ABQ6GU46_9GAMM</name>
<evidence type="ECO:0000313" key="4">
    <source>
        <dbReference type="EMBL" id="GLX79458.1"/>
    </source>
</evidence>
<gene>
    <name evidence="4" type="primary">blc</name>
    <name evidence="4" type="ORF">tinsulaeT_27980</name>
</gene>
<proteinExistence type="inferred from homology"/>
<dbReference type="InterPro" id="IPR022272">
    <property type="entry name" value="Lipocalin_CS"/>
</dbReference>
<dbReference type="RefSeq" id="WP_284245370.1">
    <property type="nucleotide sequence ID" value="NZ_BSST01000001.1"/>
</dbReference>
<evidence type="ECO:0000256" key="2">
    <source>
        <dbReference type="PIRNR" id="PIRNR036893"/>
    </source>
</evidence>
<keyword evidence="2" id="KW-0446">Lipid-binding</keyword>
<dbReference type="PANTHER" id="PTHR10612:SF34">
    <property type="entry name" value="APOLIPOPROTEIN D"/>
    <property type="match status" value="1"/>
</dbReference>
<evidence type="ECO:0000313" key="5">
    <source>
        <dbReference type="Proteomes" id="UP001157186"/>
    </source>
</evidence>
<dbReference type="PIRSF" id="PIRSF036893">
    <property type="entry name" value="Lipocalin_ApoD"/>
    <property type="match status" value="1"/>
</dbReference>
<dbReference type="SUPFAM" id="SSF50814">
    <property type="entry name" value="Lipocalins"/>
    <property type="match status" value="1"/>
</dbReference>
<comment type="similarity">
    <text evidence="1 2">Belongs to the calycin superfamily. Lipocalin family.</text>
</comment>
<dbReference type="Proteomes" id="UP001157186">
    <property type="component" value="Unassembled WGS sequence"/>
</dbReference>
<dbReference type="PROSITE" id="PS51257">
    <property type="entry name" value="PROKAR_LIPOPROTEIN"/>
    <property type="match status" value="1"/>
</dbReference>
<keyword evidence="2 4" id="KW-0449">Lipoprotein</keyword>
<comment type="function">
    <text evidence="2">Involved in the storage or transport of lipids necessary for membrane maintenance under stressful conditions. Displays a binding preference for lysophospholipids.</text>
</comment>
<dbReference type="InterPro" id="IPR002446">
    <property type="entry name" value="Lipocalin_bac"/>
</dbReference>
<dbReference type="PRINTS" id="PR01171">
    <property type="entry name" value="BCTLIPOCALIN"/>
</dbReference>
<dbReference type="CDD" id="cd19438">
    <property type="entry name" value="lipocalin_Blc-like"/>
    <property type="match status" value="1"/>
</dbReference>
<feature type="domain" description="Lipocalin/cytosolic fatty-acid binding" evidence="3">
    <location>
        <begin position="30"/>
        <end position="170"/>
    </location>
</feature>
<evidence type="ECO:0000256" key="1">
    <source>
        <dbReference type="ARBA" id="ARBA00006889"/>
    </source>
</evidence>